<reference evidence="7" key="1">
    <citation type="submission" date="2017-09" db="EMBL/GenBank/DDBJ databases">
        <title>Depth-based differentiation of microbial function through sediment-hosted aquifers and enrichment of novel symbionts in the deep terrestrial subsurface.</title>
        <authorList>
            <person name="Probst A.J."/>
            <person name="Ladd B."/>
            <person name="Jarett J.K."/>
            <person name="Geller-Mcgrath D.E."/>
            <person name="Sieber C.M.K."/>
            <person name="Emerson J.B."/>
            <person name="Anantharaman K."/>
            <person name="Thomas B.C."/>
            <person name="Malmstrom R."/>
            <person name="Stieglmeier M."/>
            <person name="Klingl A."/>
            <person name="Woyke T."/>
            <person name="Ryan C.M."/>
            <person name="Banfield J.F."/>
        </authorList>
    </citation>
    <scope>NUCLEOTIDE SEQUENCE [LARGE SCALE GENOMIC DNA]</scope>
</reference>
<dbReference type="SUPFAM" id="SSF109709">
    <property type="entry name" value="KorB DNA-binding domain-like"/>
    <property type="match status" value="1"/>
</dbReference>
<organism evidence="6 7">
    <name type="scientific">Candidatus Niyogibacteria bacterium CG10_big_fil_rev_8_21_14_0_10_42_19</name>
    <dbReference type="NCBI Taxonomy" id="1974725"/>
    <lineage>
        <taxon>Bacteria</taxon>
        <taxon>Candidatus Niyogiibacteriota</taxon>
    </lineage>
</organism>
<name>A0A2H0TIJ1_9BACT</name>
<dbReference type="Gene3D" id="1.10.10.2830">
    <property type="match status" value="1"/>
</dbReference>
<dbReference type="GO" id="GO:0003677">
    <property type="term" value="F:DNA binding"/>
    <property type="evidence" value="ECO:0007669"/>
    <property type="project" value="UniProtKB-KW"/>
</dbReference>
<comment type="caution">
    <text evidence="6">The sequence shown here is derived from an EMBL/GenBank/DDBJ whole genome shotgun (WGS) entry which is preliminary data.</text>
</comment>
<dbReference type="InterPro" id="IPR004437">
    <property type="entry name" value="ParB/RepB/Spo0J"/>
</dbReference>
<dbReference type="InterPro" id="IPR041468">
    <property type="entry name" value="HTH_ParB/Spo0J"/>
</dbReference>
<dbReference type="Pfam" id="PF02195">
    <property type="entry name" value="ParB_N"/>
    <property type="match status" value="1"/>
</dbReference>
<dbReference type="InterPro" id="IPR003115">
    <property type="entry name" value="ParB_N"/>
</dbReference>
<dbReference type="PANTHER" id="PTHR33375">
    <property type="entry name" value="CHROMOSOME-PARTITIONING PROTEIN PARB-RELATED"/>
    <property type="match status" value="1"/>
</dbReference>
<keyword evidence="2" id="KW-0159">Chromosome partition</keyword>
<evidence type="ECO:0000256" key="1">
    <source>
        <dbReference type="ARBA" id="ARBA00006295"/>
    </source>
</evidence>
<dbReference type="EMBL" id="PFCN01000007">
    <property type="protein sequence ID" value="PIR70625.1"/>
    <property type="molecule type" value="Genomic_DNA"/>
</dbReference>
<dbReference type="Pfam" id="PF23552">
    <property type="entry name" value="ParB_C"/>
    <property type="match status" value="1"/>
</dbReference>
<dbReference type="Pfam" id="PF17762">
    <property type="entry name" value="HTH_ParB"/>
    <property type="match status" value="1"/>
</dbReference>
<dbReference type="NCBIfam" id="TIGR00180">
    <property type="entry name" value="parB_part"/>
    <property type="match status" value="1"/>
</dbReference>
<dbReference type="GO" id="GO:0007059">
    <property type="term" value="P:chromosome segregation"/>
    <property type="evidence" value="ECO:0007669"/>
    <property type="project" value="UniProtKB-KW"/>
</dbReference>
<gene>
    <name evidence="6" type="ORF">COU46_00405</name>
</gene>
<dbReference type="SMART" id="SM00470">
    <property type="entry name" value="ParB"/>
    <property type="match status" value="1"/>
</dbReference>
<evidence type="ECO:0000256" key="3">
    <source>
        <dbReference type="ARBA" id="ARBA00023125"/>
    </source>
</evidence>
<evidence type="ECO:0000259" key="5">
    <source>
        <dbReference type="SMART" id="SM00470"/>
    </source>
</evidence>
<dbReference type="InterPro" id="IPR057240">
    <property type="entry name" value="ParB_dimer_C"/>
</dbReference>
<feature type="region of interest" description="Disordered" evidence="4">
    <location>
        <begin position="278"/>
        <end position="354"/>
    </location>
</feature>
<dbReference type="SUPFAM" id="SSF110849">
    <property type="entry name" value="ParB/Sulfiredoxin"/>
    <property type="match status" value="1"/>
</dbReference>
<feature type="domain" description="ParB-like N-terminal" evidence="5">
    <location>
        <begin position="16"/>
        <end position="114"/>
    </location>
</feature>
<accession>A0A2H0TIJ1</accession>
<dbReference type="FunFam" id="3.90.1530.30:FF:000001">
    <property type="entry name" value="Chromosome partitioning protein ParB"/>
    <property type="match status" value="1"/>
</dbReference>
<protein>
    <submittedName>
        <fullName evidence="6">Chromosome partitioning protein ParB</fullName>
    </submittedName>
</protein>
<sequence length="354" mass="40158">MTFGENNQLRPAESVFWVEASKVKVNSQQPRREFDELKLKELSDSIRAYGVLQPLIVVRREVEVSTGTSVEYELIAGERRLRASRLAGLEQVPVIIRKEPSERVKLELALVENVQREDLNAIDRAHAFKKLINEFNMKQRDVAERIGKSREFVGNTIRILALPDVMQQALAEGKINEGHTRPLLMLSDRPEEQSRLFNDIIFKKMNVRSSEVAARRIAVERARKKEFDHETRSIEEKLSNIFGTRVSIEKKGEGGRISIDFFSPDELYGFFHKVSGDDDPGKGGAHLAGKDDMQEASFSESGADPMMERRENLISGGQNQESPDEIPGSIPENFEDRKFGQSPATDEDLRTFTI</sequence>
<dbReference type="Gene3D" id="3.90.1530.30">
    <property type="match status" value="1"/>
</dbReference>
<dbReference type="AlphaFoldDB" id="A0A2H0TIJ1"/>
<dbReference type="GO" id="GO:0005694">
    <property type="term" value="C:chromosome"/>
    <property type="evidence" value="ECO:0007669"/>
    <property type="project" value="TreeGrafter"/>
</dbReference>
<evidence type="ECO:0000256" key="2">
    <source>
        <dbReference type="ARBA" id="ARBA00022829"/>
    </source>
</evidence>
<dbReference type="FunFam" id="1.10.10.2830:FF:000001">
    <property type="entry name" value="Chromosome partitioning protein ParB"/>
    <property type="match status" value="1"/>
</dbReference>
<dbReference type="CDD" id="cd16393">
    <property type="entry name" value="SPO0J_N"/>
    <property type="match status" value="1"/>
</dbReference>
<dbReference type="InterPro" id="IPR036086">
    <property type="entry name" value="ParB/Sulfiredoxin_sf"/>
</dbReference>
<dbReference type="Proteomes" id="UP000229383">
    <property type="component" value="Unassembled WGS sequence"/>
</dbReference>
<evidence type="ECO:0000313" key="7">
    <source>
        <dbReference type="Proteomes" id="UP000229383"/>
    </source>
</evidence>
<keyword evidence="3" id="KW-0238">DNA-binding</keyword>
<evidence type="ECO:0000313" key="6">
    <source>
        <dbReference type="EMBL" id="PIR70625.1"/>
    </source>
</evidence>
<dbReference type="PANTHER" id="PTHR33375:SF1">
    <property type="entry name" value="CHROMOSOME-PARTITIONING PROTEIN PARB-RELATED"/>
    <property type="match status" value="1"/>
</dbReference>
<proteinExistence type="inferred from homology"/>
<evidence type="ECO:0000256" key="4">
    <source>
        <dbReference type="SAM" id="MobiDB-lite"/>
    </source>
</evidence>
<dbReference type="InterPro" id="IPR050336">
    <property type="entry name" value="Chromosome_partition/occlusion"/>
</dbReference>
<comment type="similarity">
    <text evidence="1">Belongs to the ParB family.</text>
</comment>